<dbReference type="InterPro" id="IPR058713">
    <property type="entry name" value="DMF_alpha_dom"/>
</dbReference>
<keyword evidence="2" id="KW-1003">Cell membrane</keyword>
<evidence type="ECO:0000256" key="6">
    <source>
        <dbReference type="SAM" id="Phobius"/>
    </source>
</evidence>
<organism evidence="8 9">
    <name type="scientific">Bradyrhizobium nitroreducens</name>
    <dbReference type="NCBI Taxonomy" id="709803"/>
    <lineage>
        <taxon>Bacteria</taxon>
        <taxon>Pseudomonadati</taxon>
        <taxon>Pseudomonadota</taxon>
        <taxon>Alphaproteobacteria</taxon>
        <taxon>Hyphomicrobiales</taxon>
        <taxon>Nitrobacteraceae</taxon>
        <taxon>Bradyrhizobium</taxon>
    </lineage>
</organism>
<comment type="subcellular location">
    <subcellularLocation>
        <location evidence="1">Cell membrane</location>
        <topology evidence="1">Multi-pass membrane protein</topology>
    </subcellularLocation>
</comment>
<dbReference type="PANTHER" id="PTHR30482:SF1">
    <property type="entry name" value="BRANCHED-CHAIN AMINO ACID TRANSPORT PERMEASE PROTEIN LIVM-RELATED"/>
    <property type="match status" value="1"/>
</dbReference>
<evidence type="ECO:0000256" key="3">
    <source>
        <dbReference type="ARBA" id="ARBA00022692"/>
    </source>
</evidence>
<dbReference type="AlphaFoldDB" id="A0A2M6UNA0"/>
<feature type="transmembrane region" description="Helical" evidence="6">
    <location>
        <begin position="337"/>
        <end position="357"/>
    </location>
</feature>
<dbReference type="PANTHER" id="PTHR30482">
    <property type="entry name" value="HIGH-AFFINITY BRANCHED-CHAIN AMINO ACID TRANSPORT SYSTEM PERMEASE"/>
    <property type="match status" value="1"/>
</dbReference>
<dbReference type="Pfam" id="PF26354">
    <property type="entry name" value="DMF_alpha"/>
    <property type="match status" value="1"/>
</dbReference>
<gene>
    <name evidence="8" type="ORF">TSA1_13475</name>
</gene>
<feature type="transmembrane region" description="Helical" evidence="6">
    <location>
        <begin position="56"/>
        <end position="75"/>
    </location>
</feature>
<dbReference type="Proteomes" id="UP000228930">
    <property type="component" value="Unassembled WGS sequence"/>
</dbReference>
<feature type="transmembrane region" description="Helical" evidence="6">
    <location>
        <begin position="134"/>
        <end position="154"/>
    </location>
</feature>
<keyword evidence="3 6" id="KW-0812">Transmembrane</keyword>
<keyword evidence="4 6" id="KW-1133">Transmembrane helix</keyword>
<feature type="transmembrane region" description="Helical" evidence="6">
    <location>
        <begin position="262"/>
        <end position="280"/>
    </location>
</feature>
<feature type="transmembrane region" description="Helical" evidence="6">
    <location>
        <begin position="108"/>
        <end position="128"/>
    </location>
</feature>
<evidence type="ECO:0000256" key="5">
    <source>
        <dbReference type="ARBA" id="ARBA00023136"/>
    </source>
</evidence>
<name>A0A2M6UNA0_9BRAD</name>
<sequence>MLPVGRLRYYYKWPGHGEKLWSKLRYWPTRRRILHVRGEYNPKTLRREKTIVDKRPIWWALGLLALALAPFAFPASQLNTLLAAGAFFGIYAAINLCWMLVLGTASIFSLATYAVVGTAAFITTWLSISLGLPWWGLPIIGSAIGLVFGVVIAIPATRLDGFYYSLLTLGLNELCRVYFVQSKIFGSATGGLYGADTYVPKSWSPFDQSMLGYYAALMLMCGALLLYRMVDGRRLGRILRMAPEKREAFAEATGVDFRRARIQVFVVSSIALGFIGGFYAAHYRGVGFSIFSFDTVLLGLAMLVIGGIGRAEGAVVGTAVVVFLDKVLISWGPLRLFAIGIIMLLVVLYLRNGLFGIKQQFRAWRDKKKSERRSARAEKGGEMLPEEATETSNKDLVYWRRYDKIQRDYLKSLVSSELIEEHKSNPLGQHSEALERLLLYFRRQPLPDKYAIQVVQPFKAYRIVALSGHRGVPPRVVEDKLYPSQDEAYHGVFMRRVQDLLES</sequence>
<dbReference type="Pfam" id="PF02653">
    <property type="entry name" value="BPD_transp_2"/>
    <property type="match status" value="1"/>
</dbReference>
<dbReference type="EMBL" id="LFJC01000003">
    <property type="protein sequence ID" value="PIT06051.1"/>
    <property type="molecule type" value="Genomic_DNA"/>
</dbReference>
<evidence type="ECO:0000256" key="4">
    <source>
        <dbReference type="ARBA" id="ARBA00022989"/>
    </source>
</evidence>
<proteinExistence type="predicted"/>
<accession>A0A2M6UNA0</accession>
<reference evidence="8 9" key="1">
    <citation type="submission" date="2015-06" db="EMBL/GenBank/DDBJ databases">
        <title>Comparative genome analysis of nirS-carrying Bradyrhizobium sp. strains.</title>
        <authorList>
            <person name="Ishii S."/>
            <person name="Jang J."/>
            <person name="Nishizawa T."/>
            <person name="Senoo K."/>
        </authorList>
    </citation>
    <scope>NUCLEOTIDE SEQUENCE [LARGE SCALE GENOMIC DNA]</scope>
    <source>
        <strain evidence="8 9">TSA1</strain>
    </source>
</reference>
<evidence type="ECO:0000256" key="2">
    <source>
        <dbReference type="ARBA" id="ARBA00022475"/>
    </source>
</evidence>
<dbReference type="GO" id="GO:0015658">
    <property type="term" value="F:branched-chain amino acid transmembrane transporter activity"/>
    <property type="evidence" value="ECO:0007669"/>
    <property type="project" value="InterPro"/>
</dbReference>
<evidence type="ECO:0000313" key="8">
    <source>
        <dbReference type="EMBL" id="PIT06051.1"/>
    </source>
</evidence>
<feature type="transmembrane region" description="Helical" evidence="6">
    <location>
        <begin position="81"/>
        <end position="101"/>
    </location>
</feature>
<dbReference type="CDD" id="cd06581">
    <property type="entry name" value="TM_PBP1_LivM_like"/>
    <property type="match status" value="1"/>
</dbReference>
<keyword evidence="5 6" id="KW-0472">Membrane</keyword>
<evidence type="ECO:0000259" key="7">
    <source>
        <dbReference type="Pfam" id="PF26354"/>
    </source>
</evidence>
<feature type="transmembrane region" description="Helical" evidence="6">
    <location>
        <begin position="211"/>
        <end position="230"/>
    </location>
</feature>
<dbReference type="GO" id="GO:0005886">
    <property type="term" value="C:plasma membrane"/>
    <property type="evidence" value="ECO:0007669"/>
    <property type="project" value="UniProtKB-SubCell"/>
</dbReference>
<evidence type="ECO:0000313" key="9">
    <source>
        <dbReference type="Proteomes" id="UP000228930"/>
    </source>
</evidence>
<evidence type="ECO:0000256" key="1">
    <source>
        <dbReference type="ARBA" id="ARBA00004651"/>
    </source>
</evidence>
<comment type="caution">
    <text evidence="8">The sequence shown here is derived from an EMBL/GenBank/DDBJ whole genome shotgun (WGS) entry which is preliminary data.</text>
</comment>
<protein>
    <submittedName>
        <fullName evidence="8">Branched-chain amino acid ABC transporter permease</fullName>
    </submittedName>
</protein>
<dbReference type="InterPro" id="IPR001851">
    <property type="entry name" value="ABC_transp_permease"/>
</dbReference>
<dbReference type="InterPro" id="IPR043428">
    <property type="entry name" value="LivM-like"/>
</dbReference>
<feature type="domain" description="N,N-dimethylformamidase alpha subunit" evidence="7">
    <location>
        <begin position="398"/>
        <end position="501"/>
    </location>
</feature>
<keyword evidence="9" id="KW-1185">Reference proteome</keyword>